<dbReference type="EMBL" id="ACKS01000015">
    <property type="protein sequence ID" value="EFA45319.1"/>
    <property type="molecule type" value="Genomic_DNA"/>
</dbReference>
<protein>
    <submittedName>
        <fullName evidence="1">Uncharacterized protein</fullName>
    </submittedName>
</protein>
<keyword evidence="2" id="KW-1185">Reference proteome</keyword>
<dbReference type="Proteomes" id="UP000003160">
    <property type="component" value="Unassembled WGS sequence"/>
</dbReference>
<dbReference type="AlphaFoldDB" id="D1PTF9"/>
<sequence length="40" mass="4834">MKITRTNETCVHFKMERFVHARWVILDKVDLILDSYHEAS</sequence>
<reference evidence="1 2" key="1">
    <citation type="submission" date="2009-10" db="EMBL/GenBank/DDBJ databases">
        <authorList>
            <person name="Qin X."/>
            <person name="Bachman B."/>
            <person name="Battles P."/>
            <person name="Bell A."/>
            <person name="Bess C."/>
            <person name="Bickham C."/>
            <person name="Chaboub L."/>
            <person name="Chen D."/>
            <person name="Coyle M."/>
            <person name="Deiros D.R."/>
            <person name="Dinh H."/>
            <person name="Forbes L."/>
            <person name="Fowler G."/>
            <person name="Francisco L."/>
            <person name="Fu Q."/>
            <person name="Gubbala S."/>
            <person name="Hale W."/>
            <person name="Han Y."/>
            <person name="Hemphill L."/>
            <person name="Highlander S.K."/>
            <person name="Hirani K."/>
            <person name="Hogues M."/>
            <person name="Jackson L."/>
            <person name="Jakkamsetti A."/>
            <person name="Javaid M."/>
            <person name="Jiang H."/>
            <person name="Korchina V."/>
            <person name="Kovar C."/>
            <person name="Lara F."/>
            <person name="Lee S."/>
            <person name="Mata R."/>
            <person name="Mathew T."/>
            <person name="Moen C."/>
            <person name="Morales K."/>
            <person name="Munidasa M."/>
            <person name="Nazareth L."/>
            <person name="Ngo R."/>
            <person name="Nguyen L."/>
            <person name="Okwuonu G."/>
            <person name="Ongeri F."/>
            <person name="Patil S."/>
            <person name="Petrosino J."/>
            <person name="Pham C."/>
            <person name="Pham P."/>
            <person name="Pu L.-L."/>
            <person name="Puazo M."/>
            <person name="Raj R."/>
            <person name="Reid J."/>
            <person name="Rouhana J."/>
            <person name="Saada N."/>
            <person name="Shang Y."/>
            <person name="Simmons D."/>
            <person name="Thornton R."/>
            <person name="Warren J."/>
            <person name="Weissenberger G."/>
            <person name="Zhang J."/>
            <person name="Zhang L."/>
            <person name="Zhou C."/>
            <person name="Zhu D."/>
            <person name="Muzny D."/>
            <person name="Worley K."/>
            <person name="Gibbs R."/>
        </authorList>
    </citation>
    <scope>NUCLEOTIDE SEQUENCE [LARGE SCALE GENOMIC DNA]</scope>
    <source>
        <strain evidence="1 2">DSM 17361</strain>
    </source>
</reference>
<proteinExistence type="predicted"/>
<evidence type="ECO:0000313" key="2">
    <source>
        <dbReference type="Proteomes" id="UP000003160"/>
    </source>
</evidence>
<accession>D1PTF9</accession>
<organism evidence="1 2">
    <name type="scientific">Hallella bergensis DSM 17361</name>
    <dbReference type="NCBI Taxonomy" id="585502"/>
    <lineage>
        <taxon>Bacteria</taxon>
        <taxon>Pseudomonadati</taxon>
        <taxon>Bacteroidota</taxon>
        <taxon>Bacteroidia</taxon>
        <taxon>Bacteroidales</taxon>
        <taxon>Prevotellaceae</taxon>
        <taxon>Hallella</taxon>
    </lineage>
</organism>
<name>D1PTF9_9BACT</name>
<dbReference type="HOGENOM" id="CLU_3294171_0_0_10"/>
<evidence type="ECO:0000313" key="1">
    <source>
        <dbReference type="EMBL" id="EFA45319.1"/>
    </source>
</evidence>
<gene>
    <name evidence="1" type="ORF">HMPREF0645_0244</name>
</gene>
<comment type="caution">
    <text evidence="1">The sequence shown here is derived from an EMBL/GenBank/DDBJ whole genome shotgun (WGS) entry which is preliminary data.</text>
</comment>